<dbReference type="KEGG" id="cart:PA27867_0985"/>
<dbReference type="Proteomes" id="UP000092582">
    <property type="component" value="Chromosome 1"/>
</dbReference>
<evidence type="ECO:0000313" key="2">
    <source>
        <dbReference type="Proteomes" id="UP000092582"/>
    </source>
</evidence>
<keyword evidence="2" id="KW-1185">Reference proteome</keyword>
<dbReference type="OrthoDB" id="5118180at2"/>
<reference evidence="1 2" key="1">
    <citation type="submission" date="2016-06" db="EMBL/GenBank/DDBJ databases">
        <title>Genome sequencing of Cryobacterium arcticum PAMC 27867.</title>
        <authorList>
            <person name="Lee J."/>
            <person name="Kim O.-S."/>
        </authorList>
    </citation>
    <scope>NUCLEOTIDE SEQUENCE [LARGE SCALE GENOMIC DNA]</scope>
    <source>
        <strain evidence="1 2">PAMC 27867</strain>
    </source>
</reference>
<evidence type="ECO:0000313" key="1">
    <source>
        <dbReference type="EMBL" id="ANP71952.1"/>
    </source>
</evidence>
<dbReference type="EMBL" id="CP016282">
    <property type="protein sequence ID" value="ANP71952.1"/>
    <property type="molecule type" value="Genomic_DNA"/>
</dbReference>
<proteinExistence type="predicted"/>
<name>A0A1B1BHB1_9MICO</name>
<sequence length="318" mass="31182">MPPATVDLTPAAPAAPAQLLDGDCSALATDDVVSALLGAVVSAQTGFVDEPSGNAVTTVGGIECRWTEVAGVTGATGASLTTVMIGSDAVETTPDGVECYETSFDASGVLASTCSFSVSSGSVWLSGVAAMAAGADEQDARAVVAAVNDIIRAMPAPRPVGSGSTAQVWTAAGCADLSARAGLPEVLDSSGLLVGDVDSSGAERPAGNAAALAATGSFGCSWYHNGDTPSGELSGFNSATLPGGGWAQTQVLALPGATVVELAGVDLAVRVPMDEAVTGVPEVLDVFDGANWLQIYGAGELADLEPAAVALVAALNAG</sequence>
<dbReference type="AlphaFoldDB" id="A0A1B1BHB1"/>
<accession>A0A1B1BHB1</accession>
<dbReference type="RefSeq" id="WP_066594061.1">
    <property type="nucleotide sequence ID" value="NZ_CP016282.1"/>
</dbReference>
<dbReference type="STRING" id="670052.PA27867_0985"/>
<protein>
    <submittedName>
        <fullName evidence="1">Uncharacterized protein</fullName>
    </submittedName>
</protein>
<organism evidence="1 2">
    <name type="scientific">Cryobacterium arcticum</name>
    <dbReference type="NCBI Taxonomy" id="670052"/>
    <lineage>
        <taxon>Bacteria</taxon>
        <taxon>Bacillati</taxon>
        <taxon>Actinomycetota</taxon>
        <taxon>Actinomycetes</taxon>
        <taxon>Micrococcales</taxon>
        <taxon>Microbacteriaceae</taxon>
        <taxon>Cryobacterium</taxon>
    </lineage>
</organism>
<gene>
    <name evidence="1" type="ORF">PA27867_0985</name>
</gene>